<dbReference type="Pfam" id="PF13635">
    <property type="entry name" value="DUF4143"/>
    <property type="match status" value="1"/>
</dbReference>
<organism evidence="3 4">
    <name type="scientific">Victivallis vadensis</name>
    <dbReference type="NCBI Taxonomy" id="172901"/>
    <lineage>
        <taxon>Bacteria</taxon>
        <taxon>Pseudomonadati</taxon>
        <taxon>Lentisphaerota</taxon>
        <taxon>Lentisphaeria</taxon>
        <taxon>Victivallales</taxon>
        <taxon>Victivallaceae</taxon>
        <taxon>Victivallis</taxon>
    </lineage>
</organism>
<dbReference type="SUPFAM" id="SSF52540">
    <property type="entry name" value="P-loop containing nucleoside triphosphate hydrolases"/>
    <property type="match status" value="1"/>
</dbReference>
<dbReference type="SUPFAM" id="SSF52980">
    <property type="entry name" value="Restriction endonuclease-like"/>
    <property type="match status" value="1"/>
</dbReference>
<evidence type="ECO:0008006" key="5">
    <source>
        <dbReference type="Google" id="ProtNLM"/>
    </source>
</evidence>
<feature type="domain" description="AAA" evidence="1">
    <location>
        <begin position="19"/>
        <end position="140"/>
    </location>
</feature>
<gene>
    <name evidence="3" type="ORF">C8D82_1721</name>
</gene>
<evidence type="ECO:0000313" key="3">
    <source>
        <dbReference type="EMBL" id="PVY28790.1"/>
    </source>
</evidence>
<dbReference type="PANTHER" id="PTHR43566">
    <property type="entry name" value="CONSERVED PROTEIN"/>
    <property type="match status" value="1"/>
</dbReference>
<dbReference type="InterPro" id="IPR027417">
    <property type="entry name" value="P-loop_NTPase"/>
</dbReference>
<reference evidence="3 4" key="1">
    <citation type="submission" date="2018-04" db="EMBL/GenBank/DDBJ databases">
        <title>Genomic Encyclopedia of Type Strains, Phase IV (KMG-IV): sequencing the most valuable type-strain genomes for metagenomic binning, comparative biology and taxonomic classification.</title>
        <authorList>
            <person name="Goeker M."/>
        </authorList>
    </citation>
    <scope>NUCLEOTIDE SEQUENCE [LARGE SCALE GENOMIC DNA]</scope>
    <source>
        <strain evidence="3 4">DSM 14823</strain>
    </source>
</reference>
<proteinExistence type="predicted"/>
<dbReference type="Proteomes" id="UP000245959">
    <property type="component" value="Unassembled WGS sequence"/>
</dbReference>
<dbReference type="OrthoDB" id="9771844at2"/>
<accession>A0A2U1A866</accession>
<name>A0A2U1A866_9BACT</name>
<dbReference type="PANTHER" id="PTHR43566:SF2">
    <property type="entry name" value="DUF4143 DOMAIN-CONTAINING PROTEIN"/>
    <property type="match status" value="1"/>
</dbReference>
<feature type="domain" description="DUF4143" evidence="2">
    <location>
        <begin position="202"/>
        <end position="362"/>
    </location>
</feature>
<dbReference type="InterPro" id="IPR041682">
    <property type="entry name" value="AAA_14"/>
</dbReference>
<sequence>MYIKRSLEKPFLEASHFFPALLITGARQVGKTTFLRAIAEKERRFVSLDALDVQMRAKEDPRLFLADNPPPVIIDEIQYAPELLPYIKEIIDARRHEDPEHARGLYWLTGSQQFQLMKGVTESLAGRIGIFMMYGLSNRERNGQPERAFLPDTFSLDNMPSKTPSEFFAALWRGSYPELAASPDGDKFRTRFYQSYVRSYLDRDVSQLTQVADQEKFYAFLKSVAARSGQMLNYSDLARDTGVSQPTAKNYLSILQTSGIVKLLYPYKASCAAAMVSTPKLYMLDTGLMAYLTEWTTPEVLANGAAAGHFFESWCFAEILKSYANAGMEANFYYYRDKQRNPGEIDLIIKQNGTLYPVEFKKAATINKEAIRHFSKLAAFKQPIGMGALVSLYPDIISLSAEAKNIPAAAL</sequence>
<dbReference type="EMBL" id="QEKH01000072">
    <property type="protein sequence ID" value="PVY28790.1"/>
    <property type="molecule type" value="Genomic_DNA"/>
</dbReference>
<dbReference type="InterPro" id="IPR025420">
    <property type="entry name" value="DUF4143"/>
</dbReference>
<evidence type="ECO:0000259" key="1">
    <source>
        <dbReference type="Pfam" id="PF13173"/>
    </source>
</evidence>
<dbReference type="Pfam" id="PF13173">
    <property type="entry name" value="AAA_14"/>
    <property type="match status" value="1"/>
</dbReference>
<protein>
    <recommendedName>
        <fullName evidence="5">AAA+ ATPase domain-containing protein</fullName>
    </recommendedName>
</protein>
<evidence type="ECO:0000313" key="4">
    <source>
        <dbReference type="Proteomes" id="UP000245959"/>
    </source>
</evidence>
<dbReference type="InterPro" id="IPR011335">
    <property type="entry name" value="Restrct_endonuc-II-like"/>
</dbReference>
<comment type="caution">
    <text evidence="3">The sequence shown here is derived from an EMBL/GenBank/DDBJ whole genome shotgun (WGS) entry which is preliminary data.</text>
</comment>
<keyword evidence="4" id="KW-1185">Reference proteome</keyword>
<dbReference type="AlphaFoldDB" id="A0A2U1A866"/>
<evidence type="ECO:0000259" key="2">
    <source>
        <dbReference type="Pfam" id="PF13635"/>
    </source>
</evidence>